<dbReference type="EMBL" id="AJWZ01000239">
    <property type="protein sequence ID" value="EKC77469.1"/>
    <property type="molecule type" value="Genomic_DNA"/>
</dbReference>
<organism evidence="2">
    <name type="scientific">human gut metagenome</name>
    <dbReference type="NCBI Taxonomy" id="408170"/>
    <lineage>
        <taxon>unclassified sequences</taxon>
        <taxon>metagenomes</taxon>
        <taxon>organismal metagenomes</taxon>
    </lineage>
</organism>
<keyword evidence="2" id="KW-0328">Glycosyltransferase</keyword>
<sequence>MLVDDVIYTCRTARAALDAVMQLGRPARIQLFSLIDRGHSELPIKANYVGKNIPTSKSEVVAVRLQETDGENSVCILERG</sequence>
<proteinExistence type="predicted"/>
<evidence type="ECO:0000313" key="2">
    <source>
        <dbReference type="EMBL" id="EKC77469.1"/>
    </source>
</evidence>
<dbReference type="Gene3D" id="3.40.50.2020">
    <property type="match status" value="1"/>
</dbReference>
<dbReference type="SUPFAM" id="SSF53271">
    <property type="entry name" value="PRTase-like"/>
    <property type="match status" value="1"/>
</dbReference>
<protein>
    <submittedName>
        <fullName evidence="2">Bifunctional pyrimidine regulatory protein PyrR uracil phosphoribosyltransferase</fullName>
    </submittedName>
</protein>
<dbReference type="Pfam" id="PF00156">
    <property type="entry name" value="Pribosyltran"/>
    <property type="match status" value="1"/>
</dbReference>
<comment type="caution">
    <text evidence="2">The sequence shown here is derived from an EMBL/GenBank/DDBJ whole genome shotgun (WGS) entry which is preliminary data.</text>
</comment>
<feature type="domain" description="Phosphoribosyltransferase" evidence="1">
    <location>
        <begin position="2"/>
        <end position="67"/>
    </location>
</feature>
<evidence type="ECO:0000259" key="1">
    <source>
        <dbReference type="Pfam" id="PF00156"/>
    </source>
</evidence>
<dbReference type="PANTHER" id="PTHR11608:SF0">
    <property type="entry name" value="BIFUNCTIONAL PROTEIN PYRR"/>
    <property type="match status" value="1"/>
</dbReference>
<accession>K1UBV8</accession>
<dbReference type="InterPro" id="IPR000836">
    <property type="entry name" value="PRTase_dom"/>
</dbReference>
<dbReference type="AlphaFoldDB" id="K1UBV8"/>
<dbReference type="CDD" id="cd06223">
    <property type="entry name" value="PRTases_typeI"/>
    <property type="match status" value="1"/>
</dbReference>
<dbReference type="GO" id="GO:0016757">
    <property type="term" value="F:glycosyltransferase activity"/>
    <property type="evidence" value="ECO:0007669"/>
    <property type="project" value="UniProtKB-KW"/>
</dbReference>
<name>K1UBV8_9ZZZZ</name>
<reference evidence="2" key="1">
    <citation type="journal article" date="2013" name="Environ. Microbiol.">
        <title>Microbiota from the distal guts of lean and obese adolescents exhibit partial functional redundancy besides clear differences in community structure.</title>
        <authorList>
            <person name="Ferrer M."/>
            <person name="Ruiz A."/>
            <person name="Lanza F."/>
            <person name="Haange S.B."/>
            <person name="Oberbach A."/>
            <person name="Till H."/>
            <person name="Bargiela R."/>
            <person name="Campoy C."/>
            <person name="Segura M.T."/>
            <person name="Richter M."/>
            <person name="von Bergen M."/>
            <person name="Seifert J."/>
            <person name="Suarez A."/>
        </authorList>
    </citation>
    <scope>NUCLEOTIDE SEQUENCE</scope>
</reference>
<keyword evidence="2" id="KW-0808">Transferase</keyword>
<gene>
    <name evidence="2" type="ORF">OBE_00335</name>
</gene>
<dbReference type="InterPro" id="IPR029057">
    <property type="entry name" value="PRTase-like"/>
</dbReference>
<dbReference type="PANTHER" id="PTHR11608">
    <property type="entry name" value="BIFUNCTIONAL PROTEIN PYRR"/>
    <property type="match status" value="1"/>
</dbReference>
<dbReference type="InterPro" id="IPR050137">
    <property type="entry name" value="PyrR_bifunctional"/>
</dbReference>